<gene>
    <name evidence="2" type="ORF">BKA23_0467</name>
</gene>
<evidence type="ECO:0000256" key="1">
    <source>
        <dbReference type="SAM" id="Phobius"/>
    </source>
</evidence>
<feature type="transmembrane region" description="Helical" evidence="1">
    <location>
        <begin position="9"/>
        <end position="28"/>
    </location>
</feature>
<evidence type="ECO:0000313" key="3">
    <source>
        <dbReference type="Proteomes" id="UP000318297"/>
    </source>
</evidence>
<dbReference type="AlphaFoldDB" id="A0A561E7W4"/>
<protein>
    <submittedName>
        <fullName evidence="2">Uncharacterized protein</fullName>
    </submittedName>
</protein>
<comment type="caution">
    <text evidence="2">The sequence shown here is derived from an EMBL/GenBank/DDBJ whole genome shotgun (WGS) entry which is preliminary data.</text>
</comment>
<keyword evidence="3" id="KW-1185">Reference proteome</keyword>
<keyword evidence="1" id="KW-0472">Membrane</keyword>
<dbReference type="Proteomes" id="UP000318297">
    <property type="component" value="Unassembled WGS sequence"/>
</dbReference>
<sequence>MMSPRAQRLIVIVALVSLVGVTVLSWLIN</sequence>
<evidence type="ECO:0000313" key="2">
    <source>
        <dbReference type="EMBL" id="TWE11686.1"/>
    </source>
</evidence>
<name>A0A561E7W4_9MICO</name>
<dbReference type="EMBL" id="VIVQ01000001">
    <property type="protein sequence ID" value="TWE11686.1"/>
    <property type="molecule type" value="Genomic_DNA"/>
</dbReference>
<keyword evidence="1" id="KW-0812">Transmembrane</keyword>
<accession>A0A561E7W4</accession>
<keyword evidence="1" id="KW-1133">Transmembrane helix</keyword>
<proteinExistence type="predicted"/>
<reference evidence="2 3" key="1">
    <citation type="submission" date="2019-06" db="EMBL/GenBank/DDBJ databases">
        <title>Sequencing the genomes of 1000 actinobacteria strains.</title>
        <authorList>
            <person name="Klenk H.-P."/>
        </authorList>
    </citation>
    <scope>NUCLEOTIDE SEQUENCE [LARGE SCALE GENOMIC DNA]</scope>
    <source>
        <strain evidence="2 3">DSM 19560</strain>
    </source>
</reference>
<organism evidence="2 3">
    <name type="scientific">Rudaeicoccus suwonensis</name>
    <dbReference type="NCBI Taxonomy" id="657409"/>
    <lineage>
        <taxon>Bacteria</taxon>
        <taxon>Bacillati</taxon>
        <taxon>Actinomycetota</taxon>
        <taxon>Actinomycetes</taxon>
        <taxon>Micrococcales</taxon>
        <taxon>Dermacoccaceae</taxon>
        <taxon>Rudaeicoccus</taxon>
    </lineage>
</organism>